<dbReference type="eggNOG" id="ENOG5032SHV">
    <property type="taxonomic scope" value="Bacteria"/>
</dbReference>
<keyword evidence="1" id="KW-0472">Membrane</keyword>
<accession>D0L5B2</accession>
<dbReference type="Pfam" id="PF07332">
    <property type="entry name" value="Phage_holin_3_6"/>
    <property type="match status" value="1"/>
</dbReference>
<keyword evidence="1" id="KW-1133">Transmembrane helix</keyword>
<evidence type="ECO:0000313" key="3">
    <source>
        <dbReference type="Proteomes" id="UP000001219"/>
    </source>
</evidence>
<proteinExistence type="predicted"/>
<protein>
    <recommendedName>
        <fullName evidence="4">Integral membrane protein</fullName>
    </recommendedName>
</protein>
<keyword evidence="3" id="KW-1185">Reference proteome</keyword>
<keyword evidence="1" id="KW-0812">Transmembrane</keyword>
<evidence type="ECO:0000313" key="2">
    <source>
        <dbReference type="EMBL" id="ACY23370.1"/>
    </source>
</evidence>
<evidence type="ECO:0008006" key="4">
    <source>
        <dbReference type="Google" id="ProtNLM"/>
    </source>
</evidence>
<dbReference type="KEGG" id="gbr:Gbro_4218"/>
<dbReference type="OrthoDB" id="4578656at2"/>
<dbReference type="EMBL" id="CP001802">
    <property type="protein sequence ID" value="ACY23370.1"/>
    <property type="molecule type" value="Genomic_DNA"/>
</dbReference>
<dbReference type="InterPro" id="IPR009937">
    <property type="entry name" value="Phage_holin_3_6"/>
</dbReference>
<dbReference type="STRING" id="526226.Gbro_4218"/>
<feature type="transmembrane region" description="Helical" evidence="1">
    <location>
        <begin position="48"/>
        <end position="73"/>
    </location>
</feature>
<dbReference type="HOGENOM" id="CLU_106273_0_1_11"/>
<name>D0L5B2_GORB4</name>
<reference evidence="2 3" key="2">
    <citation type="journal article" date="2010" name="Stand. Genomic Sci.">
        <title>Complete genome sequence of Gordonia bronchialis type strain (3410).</title>
        <authorList>
            <person name="Ivanova N."/>
            <person name="Sikorski J."/>
            <person name="Jando M."/>
            <person name="Lapidus A."/>
            <person name="Nolan M."/>
            <person name="Lucas S."/>
            <person name="Del Rio T.G."/>
            <person name="Tice H."/>
            <person name="Copeland A."/>
            <person name="Cheng J.F."/>
            <person name="Chen F."/>
            <person name="Bruce D."/>
            <person name="Goodwin L."/>
            <person name="Pitluck S."/>
            <person name="Mavromatis K."/>
            <person name="Ovchinnikova G."/>
            <person name="Pati A."/>
            <person name="Chen A."/>
            <person name="Palaniappan K."/>
            <person name="Land M."/>
            <person name="Hauser L."/>
            <person name="Chang Y.J."/>
            <person name="Jeffries C.D."/>
            <person name="Chain P."/>
            <person name="Saunders E."/>
            <person name="Han C."/>
            <person name="Detter J.C."/>
            <person name="Brettin T."/>
            <person name="Rohde M."/>
            <person name="Goker M."/>
            <person name="Bristow J."/>
            <person name="Eisen J.A."/>
            <person name="Markowitz V."/>
            <person name="Hugenholtz P."/>
            <person name="Klenk H.P."/>
            <person name="Kyrpides N.C."/>
        </authorList>
    </citation>
    <scope>NUCLEOTIDE SEQUENCE [LARGE SCALE GENOMIC DNA]</scope>
    <source>
        <strain evidence="3">ATCC 25592 / DSM 43247 / BCRC 13721 / JCM 3198 / KCTC 3076 / NBRC 16047 / NCTC 10667</strain>
    </source>
</reference>
<dbReference type="AlphaFoldDB" id="D0L5B2"/>
<gene>
    <name evidence="2" type="ordered locus">Gbro_4218</name>
</gene>
<dbReference type="Proteomes" id="UP000001219">
    <property type="component" value="Chromosome"/>
</dbReference>
<organism evidence="2 3">
    <name type="scientific">Gordonia bronchialis (strain ATCC 25592 / DSM 43247 / BCRC 13721 / JCM 3198 / KCTC 3076 / NBRC 16047 / NCTC 10667)</name>
    <name type="common">Rhodococcus bronchialis</name>
    <dbReference type="NCBI Taxonomy" id="526226"/>
    <lineage>
        <taxon>Bacteria</taxon>
        <taxon>Bacillati</taxon>
        <taxon>Actinomycetota</taxon>
        <taxon>Actinomycetes</taxon>
        <taxon>Mycobacteriales</taxon>
        <taxon>Gordoniaceae</taxon>
        <taxon>Gordonia</taxon>
    </lineage>
</organism>
<evidence type="ECO:0000256" key="1">
    <source>
        <dbReference type="SAM" id="Phobius"/>
    </source>
</evidence>
<feature type="transmembrane region" description="Helical" evidence="1">
    <location>
        <begin position="79"/>
        <end position="100"/>
    </location>
</feature>
<sequence>MADPRVDDLSTVQLIERLQQQTTTLVKTEIRDALDEVKTKGTRFGIGAGISGGGTLLILFGLGALVAAAIIGLANAVPAWLAALMVGLVLLVVGGLAAFIGAKRAQAAIPPAPERTVQSVQADIDTVKEHLR</sequence>
<reference evidence="3" key="1">
    <citation type="submission" date="2009-10" db="EMBL/GenBank/DDBJ databases">
        <title>The complete chromosome of Gordonia bronchialis DSM 43247.</title>
        <authorList>
            <consortium name="US DOE Joint Genome Institute (JGI-PGF)"/>
            <person name="Lucas S."/>
            <person name="Copeland A."/>
            <person name="Lapidus A."/>
            <person name="Glavina del Rio T."/>
            <person name="Dalin E."/>
            <person name="Tice H."/>
            <person name="Bruce D."/>
            <person name="Goodwin L."/>
            <person name="Pitluck S."/>
            <person name="Kyrpides N."/>
            <person name="Mavromatis K."/>
            <person name="Ivanova N."/>
            <person name="Ovchinnikova G."/>
            <person name="Saunders E."/>
            <person name="Brettin T."/>
            <person name="Detter J.C."/>
            <person name="Han C."/>
            <person name="Larimer F."/>
            <person name="Land M."/>
            <person name="Hauser L."/>
            <person name="Markowitz V."/>
            <person name="Cheng J.-F."/>
            <person name="Hugenholtz P."/>
            <person name="Woyke T."/>
            <person name="Wu D."/>
            <person name="Jando M."/>
            <person name="Schneider S."/>
            <person name="Goeker M."/>
            <person name="Klenk H.-P."/>
            <person name="Eisen J.A."/>
        </authorList>
    </citation>
    <scope>NUCLEOTIDE SEQUENCE [LARGE SCALE GENOMIC DNA]</scope>
    <source>
        <strain evidence="3">ATCC 25592 / DSM 43247 / BCRC 13721 / JCM 3198 / KCTC 3076 / NBRC 16047 / NCTC 10667</strain>
    </source>
</reference>
<dbReference type="RefSeq" id="WP_012835871.1">
    <property type="nucleotide sequence ID" value="NC_013441.1"/>
</dbReference>